<dbReference type="RefSeq" id="WP_193989982.1">
    <property type="nucleotide sequence ID" value="NZ_JADEXP010000003.1"/>
</dbReference>
<sequence length="111" mass="13511">MQNSTAELNYNSGYPPSNIKFDTKIYEYWLVENSILSVEKLGNAWGKGDWPWGKDLTFPKPVENVLKYPHFFHKQKRLDRYTYQSLYHFFHIFHSPYYYYSLNLIKDRSRE</sequence>
<reference evidence="1" key="1">
    <citation type="submission" date="2020-10" db="EMBL/GenBank/DDBJ databases">
        <authorList>
            <person name="Castelo-Branco R."/>
            <person name="Eusebio N."/>
            <person name="Adriana R."/>
            <person name="Vieira A."/>
            <person name="Brugerolle De Fraissinette N."/>
            <person name="Rezende De Castro R."/>
            <person name="Schneider M.P."/>
            <person name="Vasconcelos V."/>
            <person name="Leao P.N."/>
        </authorList>
    </citation>
    <scope>NUCLEOTIDE SEQUENCE</scope>
    <source>
        <strain evidence="1">LEGE 11479</strain>
    </source>
</reference>
<dbReference type="AlphaFoldDB" id="A0A928X0F0"/>
<accession>A0A928X0F0</accession>
<dbReference type="EMBL" id="JADEXP010000003">
    <property type="protein sequence ID" value="MBE9065224.1"/>
    <property type="molecule type" value="Genomic_DNA"/>
</dbReference>
<name>A0A928X0F0_LEPEC</name>
<gene>
    <name evidence="1" type="ORF">IQ260_00975</name>
</gene>
<protein>
    <submittedName>
        <fullName evidence="1">Uncharacterized protein</fullName>
    </submittedName>
</protein>
<dbReference type="Proteomes" id="UP000615026">
    <property type="component" value="Unassembled WGS sequence"/>
</dbReference>
<proteinExistence type="predicted"/>
<evidence type="ECO:0000313" key="2">
    <source>
        <dbReference type="Proteomes" id="UP000615026"/>
    </source>
</evidence>
<organism evidence="1 2">
    <name type="scientific">Leptolyngbya cf. ectocarpi LEGE 11479</name>
    <dbReference type="NCBI Taxonomy" id="1828722"/>
    <lineage>
        <taxon>Bacteria</taxon>
        <taxon>Bacillati</taxon>
        <taxon>Cyanobacteriota</taxon>
        <taxon>Cyanophyceae</taxon>
        <taxon>Leptolyngbyales</taxon>
        <taxon>Leptolyngbyaceae</taxon>
        <taxon>Leptolyngbya group</taxon>
        <taxon>Leptolyngbya</taxon>
    </lineage>
</organism>
<evidence type="ECO:0000313" key="1">
    <source>
        <dbReference type="EMBL" id="MBE9065224.1"/>
    </source>
</evidence>
<comment type="caution">
    <text evidence="1">The sequence shown here is derived from an EMBL/GenBank/DDBJ whole genome shotgun (WGS) entry which is preliminary data.</text>
</comment>
<keyword evidence="2" id="KW-1185">Reference proteome</keyword>